<sequence length="373" mass="42287">MNYSGDEDIADILNRRGISNVDEMTIFVSLIQSAPTNTYSECLLNTTKPEYLIPLAQNVTAALILKDALIEAERQWDLTQFRRVVDKLSIIPFPMKRLSESKLYSVIQQVSRVATAKGDKLVANMMKPIIRLWEKAEIEEKRIFRPIAKKTAVEQRPLVELIKSRPRMTHALPSHNQNTSRNQITRDTNYRTPHTISKKKTVRFSEQLVTIRIYTPEEDAPSGNESEKSRVDLIPWRKPFLLAFDLEIENAQAQRPVATEETIREDRREETTMGKTYLGGDKFIPFSPEEPDEVPDLNLNTFVIPIHDLDAPTPDDTPPPAPAPAPAPAAPIVTPSAADVEQLIRNNPALFNSIRTLKNVRGENQPNNKVIKR</sequence>
<keyword evidence="3" id="KW-1185">Reference proteome</keyword>
<accession>A0A367KU65</accession>
<comment type="caution">
    <text evidence="2">The sequence shown here is derived from an EMBL/GenBank/DDBJ whole genome shotgun (WGS) entry which is preliminary data.</text>
</comment>
<gene>
    <name evidence="2" type="ORF">CU098_013059</name>
</gene>
<protein>
    <submittedName>
        <fullName evidence="2">Uncharacterized protein</fullName>
    </submittedName>
</protein>
<dbReference type="EMBL" id="PJQM01000335">
    <property type="protein sequence ID" value="RCI05650.1"/>
    <property type="molecule type" value="Genomic_DNA"/>
</dbReference>
<reference evidence="2 3" key="1">
    <citation type="journal article" date="2018" name="G3 (Bethesda)">
        <title>Phylogenetic and Phylogenomic Definition of Rhizopus Species.</title>
        <authorList>
            <person name="Gryganskyi A.P."/>
            <person name="Golan J."/>
            <person name="Dolatabadi S."/>
            <person name="Mondo S."/>
            <person name="Robb S."/>
            <person name="Idnurm A."/>
            <person name="Muszewska A."/>
            <person name="Steczkiewicz K."/>
            <person name="Masonjones S."/>
            <person name="Liao H.L."/>
            <person name="Gajdeczka M.T."/>
            <person name="Anike F."/>
            <person name="Vuek A."/>
            <person name="Anishchenko I.M."/>
            <person name="Voigt K."/>
            <person name="de Hoog G.S."/>
            <person name="Smith M.E."/>
            <person name="Heitman J."/>
            <person name="Vilgalys R."/>
            <person name="Stajich J.E."/>
        </authorList>
    </citation>
    <scope>NUCLEOTIDE SEQUENCE [LARGE SCALE GENOMIC DNA]</scope>
    <source>
        <strain evidence="2 3">LSU 92-RS-03</strain>
    </source>
</reference>
<evidence type="ECO:0000313" key="3">
    <source>
        <dbReference type="Proteomes" id="UP000253551"/>
    </source>
</evidence>
<evidence type="ECO:0000256" key="1">
    <source>
        <dbReference type="SAM" id="MobiDB-lite"/>
    </source>
</evidence>
<dbReference type="AlphaFoldDB" id="A0A367KU65"/>
<feature type="region of interest" description="Disordered" evidence="1">
    <location>
        <begin position="310"/>
        <end position="331"/>
    </location>
</feature>
<name>A0A367KU65_RHIST</name>
<evidence type="ECO:0000313" key="2">
    <source>
        <dbReference type="EMBL" id="RCI05650.1"/>
    </source>
</evidence>
<feature type="compositionally biased region" description="Pro residues" evidence="1">
    <location>
        <begin position="315"/>
        <end position="329"/>
    </location>
</feature>
<proteinExistence type="predicted"/>
<dbReference type="OrthoDB" id="6159439at2759"/>
<organism evidence="2 3">
    <name type="scientific">Rhizopus stolonifer</name>
    <name type="common">Rhizopus nigricans</name>
    <dbReference type="NCBI Taxonomy" id="4846"/>
    <lineage>
        <taxon>Eukaryota</taxon>
        <taxon>Fungi</taxon>
        <taxon>Fungi incertae sedis</taxon>
        <taxon>Mucoromycota</taxon>
        <taxon>Mucoromycotina</taxon>
        <taxon>Mucoromycetes</taxon>
        <taxon>Mucorales</taxon>
        <taxon>Mucorineae</taxon>
        <taxon>Rhizopodaceae</taxon>
        <taxon>Rhizopus</taxon>
    </lineage>
</organism>
<dbReference type="Proteomes" id="UP000253551">
    <property type="component" value="Unassembled WGS sequence"/>
</dbReference>
<dbReference type="STRING" id="4846.A0A367KU65"/>